<evidence type="ECO:0008006" key="3">
    <source>
        <dbReference type="Google" id="ProtNLM"/>
    </source>
</evidence>
<reference evidence="1 2" key="1">
    <citation type="submission" date="2024-06" db="EMBL/GenBank/DDBJ databases">
        <title>Lysinibacillus zambalefons sp. nov., a Novel Firmicute Isolated from the Poon Bato Zambales Hyperalkaline Spring.</title>
        <authorList>
            <person name="Aja J.A."/>
            <person name="Lazaro J.E.H."/>
            <person name="Llorin L.D."/>
            <person name="Lim K.R."/>
            <person name="Teodosio J."/>
            <person name="Dalisay D.S."/>
        </authorList>
    </citation>
    <scope>NUCLEOTIDE SEQUENCE [LARGE SCALE GENOMIC DNA]</scope>
    <source>
        <strain evidence="1 2">M3</strain>
    </source>
</reference>
<evidence type="ECO:0000313" key="2">
    <source>
        <dbReference type="Proteomes" id="UP001478862"/>
    </source>
</evidence>
<dbReference type="Proteomes" id="UP001478862">
    <property type="component" value="Unassembled WGS sequence"/>
</dbReference>
<proteinExistence type="predicted"/>
<dbReference type="EMBL" id="JBEGDG010000007">
    <property type="protein sequence ID" value="MEQ6355187.1"/>
    <property type="molecule type" value="Genomic_DNA"/>
</dbReference>
<sequence>MCEFKAVLLQDLKGFNGSIIHHKGITFNVKEGKNRYDAPCWIVTQPLDMEGMLLPINKEIVSVL</sequence>
<evidence type="ECO:0000313" key="1">
    <source>
        <dbReference type="EMBL" id="MEQ6355187.1"/>
    </source>
</evidence>
<comment type="caution">
    <text evidence="1">The sequence shown here is derived from an EMBL/GenBank/DDBJ whole genome shotgun (WGS) entry which is preliminary data.</text>
</comment>
<accession>A0ABV1MRQ3</accession>
<protein>
    <recommendedName>
        <fullName evidence="3">CooT family nickel-binding protein</fullName>
    </recommendedName>
</protein>
<keyword evidence="2" id="KW-1185">Reference proteome</keyword>
<organism evidence="1 2">
    <name type="scientific">Lysinibacillus zambalensis</name>
    <dbReference type="NCBI Taxonomy" id="3160866"/>
    <lineage>
        <taxon>Bacteria</taxon>
        <taxon>Bacillati</taxon>
        <taxon>Bacillota</taxon>
        <taxon>Bacilli</taxon>
        <taxon>Bacillales</taxon>
        <taxon>Bacillaceae</taxon>
        <taxon>Lysinibacillus</taxon>
    </lineage>
</organism>
<name>A0ABV1MRQ3_9BACI</name>
<dbReference type="RefSeq" id="WP_349659816.1">
    <property type="nucleotide sequence ID" value="NZ_JBEGDG010000007.1"/>
</dbReference>
<gene>
    <name evidence="1" type="ORF">ABNX05_11210</name>
</gene>